<dbReference type="Pfam" id="PF19406">
    <property type="entry name" value="PKD_5"/>
    <property type="match status" value="8"/>
</dbReference>
<dbReference type="Gene3D" id="2.60.40.10">
    <property type="entry name" value="Immunoglobulins"/>
    <property type="match status" value="1"/>
</dbReference>
<gene>
    <name evidence="2" type="ORF">GALL_123950</name>
</gene>
<dbReference type="NCBIfam" id="TIGR04131">
    <property type="entry name" value="Bac_Flav_CTERM"/>
    <property type="match status" value="1"/>
</dbReference>
<feature type="domain" description="PKD" evidence="1">
    <location>
        <begin position="1509"/>
        <end position="1552"/>
    </location>
</feature>
<comment type="caution">
    <text evidence="2">The sequence shown here is derived from an EMBL/GenBank/DDBJ whole genome shotgun (WGS) entry which is preliminary data.</text>
</comment>
<dbReference type="EMBL" id="MLJW01000050">
    <property type="protein sequence ID" value="OIR05344.1"/>
    <property type="molecule type" value="Genomic_DNA"/>
</dbReference>
<evidence type="ECO:0000259" key="1">
    <source>
        <dbReference type="PROSITE" id="PS50093"/>
    </source>
</evidence>
<proteinExistence type="predicted"/>
<dbReference type="InterPro" id="IPR045828">
    <property type="entry name" value="PKD_Bacteroidetes"/>
</dbReference>
<dbReference type="PROSITE" id="PS50093">
    <property type="entry name" value="PKD"/>
    <property type="match status" value="1"/>
</dbReference>
<dbReference type="InterPro" id="IPR013783">
    <property type="entry name" value="Ig-like_fold"/>
</dbReference>
<evidence type="ECO:0000313" key="2">
    <source>
        <dbReference type="EMBL" id="OIR05344.1"/>
    </source>
</evidence>
<accession>A0A1J5SMV7</accession>
<sequence length="1743" mass="182581">MLSKQAIIKRIVLLACASIVFLTDLYSQPYNVSTCSGTAFSFKDPSLPNGTTYTWGAPVISPAGAISNGSAQGSAQLSVSQTLTNTTTATATATYTVTSSASTTFQLIVTVNPLAILSSTLTPTAVCSNTAFSYNPTSFTTGTTYNWSRAVVAGISNNNATGSGNINETLINTTVNTVAVNYVYTLTANGCSNSQTVVVNINPTPTLSSTLTPPAICSNSLFNFNPTSATAGTSFNWSRAAVAGISNAASSGSGNPNETLVNTTANAVAVNYIYTVTANGCSNNETVTVNINPTPTLSSTLTPPAICSNTSFNYTPASATIGTNFNWSRAVVAGISNNASSGSGNPNETLINTTANTVAVNYVYTLTSNGCSNNETVTGTVNPSATLSSTLTPSAICSGTIFNYIPASATPGTTFNWSRLAIVGISNSAGQGTNNPNEIINNSTTNPITVNYTYTLTANGCNNNQTVSVLVNPSPALTSTLTPSSICSGSVFNYSPASTLANTSFAWTRNAVAGINNGNSTSGTNNPAEQLTNSTLVPITVNYTYILTNNTTSCSNTEVVPVTVNPVPSVTDQTLNACSGNTFMSSPNFVPINTLYTWTTPTVTIGSVTGGSAIVVGQTFIGQALTNTGAGTATIVYTVTPNTNGCVGSNFFVTVNVSSANSSASLNSSLTPPAICSGTVFSYTPTSTTAGVSFAWKRFFTNGISNAPASGSGNPNEIIFNNTYQPVTTYYAYTLTDMSGCSNTQQVAILVNPGTSLSSSQTPTPICSNTVFNYLPASNTAGTSFNWSRTAVAGISNPSASGINNPNETLINTTTSPISVTYNYFLNTTNGCINNQNVTIQVNPTPLLTTTLNPTAICSGTTFNYIPTSNVSGSTFNWSRSVIPAITNGAASGTNNPAEILVNNSLNAVAVPYNYIVTANGCSTNEIVSVIVNPTPVVGNLSTTSCSNTLFSVTPTGVPSATKYTWTMPVYNPPASIIGGSAQGTAQTNIGQTIVNQTLNPATAVYTVTPTANSCSGASFTVTVTLNPVPAVGNKLLTPICSGTAFTYTPTGVPTGTLYTWSNPLESPFNSLSGGSAQPISQTNISQTLNSTNNISDTATYTVTPSTNGCAGNTFTLTVPVSPVPSISNITDTICTGTSFSILPSPVPVNTTYTWPTPTNFPFGAIVGGTAQVTPVSFISQNLTNTSNNPAQTVYNITPVSGSCAGNPFTAIITVGVTLPFINNQNVTICSGTSFNATPTNVAAGTTYTWSIPSVTPANSVSGISATASPQTTVSQTLINLLNTNATVVYTVIPTYTGCQGNIFSATINVLPSPKAAITGKPVVCRYPLDTLTVSFTGTAPWSFSYTDSTGATFTKTGILTSPYIWTVPSVPNLPSRIFKITNVKDLACLNSIDTFSFSQNIMPLPVGKIISLHGNYLCNNIQDTLFVNASAFDTLSYQWQINGTNIPGAVTDSIVTSLPGSYNAILTNQYGCVDTAAQSVNMILILKPNLQFSYDSRCIDQLINLKNLTDTTSTGPIQWLWNLGDSTTSSSFNASVTYPNSGNRHIRLTASQLNCPSTPVSKDTTLNIEFPIDAVRMPSVSAYKGIPTPISARIINGYRYQWVPTWGLDFPDSSTTNFNYQNTIEYLIHLISPAGCITADTVLVRVFDDNLIDIMVPKSFTPNNDGVNDVLYPYLAGIKEFHYFRIYNRYGQLMFQTTNPDMGWDGNFNGQHQPMSVYIWMVEGITNNGTLFQKKGETLLLR</sequence>
<dbReference type="SUPFAM" id="SSF49299">
    <property type="entry name" value="PKD domain"/>
    <property type="match status" value="1"/>
</dbReference>
<dbReference type="InterPro" id="IPR035986">
    <property type="entry name" value="PKD_dom_sf"/>
</dbReference>
<dbReference type="Pfam" id="PF13585">
    <property type="entry name" value="CHU_C"/>
    <property type="match status" value="1"/>
</dbReference>
<protein>
    <recommendedName>
        <fullName evidence="1">PKD domain-containing protein</fullName>
    </recommendedName>
</protein>
<reference evidence="2" key="1">
    <citation type="submission" date="2016-10" db="EMBL/GenBank/DDBJ databases">
        <title>Sequence of Gallionella enrichment culture.</title>
        <authorList>
            <person name="Poehlein A."/>
            <person name="Muehling M."/>
            <person name="Daniel R."/>
        </authorList>
    </citation>
    <scope>NUCLEOTIDE SEQUENCE</scope>
</reference>
<dbReference type="InterPro" id="IPR026341">
    <property type="entry name" value="T9SS_type_B"/>
</dbReference>
<name>A0A1J5SMV7_9ZZZZ</name>
<organism evidence="2">
    <name type="scientific">mine drainage metagenome</name>
    <dbReference type="NCBI Taxonomy" id="410659"/>
    <lineage>
        <taxon>unclassified sequences</taxon>
        <taxon>metagenomes</taxon>
        <taxon>ecological metagenomes</taxon>
    </lineage>
</organism>
<dbReference type="InterPro" id="IPR000601">
    <property type="entry name" value="PKD_dom"/>
</dbReference>